<name>A0A9W7G7D3_9STRA</name>
<feature type="chain" id="PRO_5040890985" description="NAD-dependent epimerase/dehydratase domain-containing protein" evidence="2">
    <location>
        <begin position="19"/>
        <end position="264"/>
    </location>
</feature>
<dbReference type="OrthoDB" id="2735536at2759"/>
<dbReference type="Proteomes" id="UP001165065">
    <property type="component" value="Unassembled WGS sequence"/>
</dbReference>
<evidence type="ECO:0000256" key="1">
    <source>
        <dbReference type="ARBA" id="ARBA00023002"/>
    </source>
</evidence>
<dbReference type="InterPro" id="IPR050425">
    <property type="entry name" value="NAD(P)_dehydrat-like"/>
</dbReference>
<dbReference type="AlphaFoldDB" id="A0A9W7G7D3"/>
<dbReference type="Pfam" id="PF01370">
    <property type="entry name" value="Epimerase"/>
    <property type="match status" value="1"/>
</dbReference>
<keyword evidence="2" id="KW-0732">Signal</keyword>
<proteinExistence type="predicted"/>
<feature type="domain" description="NAD-dependent epimerase/dehydratase" evidence="3">
    <location>
        <begin position="14"/>
        <end position="244"/>
    </location>
</feature>
<gene>
    <name evidence="4" type="ORF">TrCOL_g9527</name>
</gene>
<evidence type="ECO:0000313" key="4">
    <source>
        <dbReference type="EMBL" id="GMI36340.1"/>
    </source>
</evidence>
<evidence type="ECO:0000256" key="2">
    <source>
        <dbReference type="SAM" id="SignalP"/>
    </source>
</evidence>
<dbReference type="InterPro" id="IPR036291">
    <property type="entry name" value="NAD(P)-bd_dom_sf"/>
</dbReference>
<comment type="caution">
    <text evidence="4">The sequence shown here is derived from an EMBL/GenBank/DDBJ whole genome shotgun (WGS) entry which is preliminary data.</text>
</comment>
<sequence>MLFILPLLSACFTALITGGKGYLGSALVFELETNCASCTRIIKATRNPREEGDVFVDLEDAESISRALETVKPNVIFHLAGAFFPCEKEDAHRLIVKPNVVGTENLMTAASEHNVRRVVMVSSMAAVRGGGQVPLDGVAFSFEDYNTESKPETGWGGAYQYSKMLSEKRAWELSNELNLPLTTLCPSMIFGPSPSQTFSQLSSSYSVELVRSWLAGEKPCEARLVVDVRDVAKALTRAAISEEAKGKRVLISNEFRSTGEEIKE</sequence>
<evidence type="ECO:0000313" key="5">
    <source>
        <dbReference type="Proteomes" id="UP001165065"/>
    </source>
</evidence>
<reference evidence="5" key="1">
    <citation type="journal article" date="2023" name="Commun. Biol.">
        <title>Genome analysis of Parmales, the sister group of diatoms, reveals the evolutionary specialization of diatoms from phago-mixotrophs to photoautotrophs.</title>
        <authorList>
            <person name="Ban H."/>
            <person name="Sato S."/>
            <person name="Yoshikawa S."/>
            <person name="Yamada K."/>
            <person name="Nakamura Y."/>
            <person name="Ichinomiya M."/>
            <person name="Sato N."/>
            <person name="Blanc-Mathieu R."/>
            <person name="Endo H."/>
            <person name="Kuwata A."/>
            <person name="Ogata H."/>
        </authorList>
    </citation>
    <scope>NUCLEOTIDE SEQUENCE [LARGE SCALE GENOMIC DNA]</scope>
</reference>
<evidence type="ECO:0000259" key="3">
    <source>
        <dbReference type="Pfam" id="PF01370"/>
    </source>
</evidence>
<keyword evidence="5" id="KW-1185">Reference proteome</keyword>
<protein>
    <recommendedName>
        <fullName evidence="3">NAD-dependent epimerase/dehydratase domain-containing protein</fullName>
    </recommendedName>
</protein>
<dbReference type="SUPFAM" id="SSF51735">
    <property type="entry name" value="NAD(P)-binding Rossmann-fold domains"/>
    <property type="match status" value="1"/>
</dbReference>
<dbReference type="Gene3D" id="3.40.50.720">
    <property type="entry name" value="NAD(P)-binding Rossmann-like Domain"/>
    <property type="match status" value="1"/>
</dbReference>
<feature type="signal peptide" evidence="2">
    <location>
        <begin position="1"/>
        <end position="18"/>
    </location>
</feature>
<dbReference type="PANTHER" id="PTHR10366:SF831">
    <property type="entry name" value="NAD-DEPENDENT EPIMERASE_DEHYDRATASE DOMAIN-CONTAINING PROTEIN"/>
    <property type="match status" value="1"/>
</dbReference>
<accession>A0A9W7G7D3</accession>
<dbReference type="InterPro" id="IPR001509">
    <property type="entry name" value="Epimerase_deHydtase"/>
</dbReference>
<dbReference type="GO" id="GO:0016616">
    <property type="term" value="F:oxidoreductase activity, acting on the CH-OH group of donors, NAD or NADP as acceptor"/>
    <property type="evidence" value="ECO:0007669"/>
    <property type="project" value="TreeGrafter"/>
</dbReference>
<dbReference type="EMBL" id="BRYA01000065">
    <property type="protein sequence ID" value="GMI36340.1"/>
    <property type="molecule type" value="Genomic_DNA"/>
</dbReference>
<keyword evidence="1" id="KW-0560">Oxidoreductase</keyword>
<dbReference type="PANTHER" id="PTHR10366">
    <property type="entry name" value="NAD DEPENDENT EPIMERASE/DEHYDRATASE"/>
    <property type="match status" value="1"/>
</dbReference>
<organism evidence="4 5">
    <name type="scientific">Triparma columacea</name>
    <dbReference type="NCBI Taxonomy" id="722753"/>
    <lineage>
        <taxon>Eukaryota</taxon>
        <taxon>Sar</taxon>
        <taxon>Stramenopiles</taxon>
        <taxon>Ochrophyta</taxon>
        <taxon>Bolidophyceae</taxon>
        <taxon>Parmales</taxon>
        <taxon>Triparmaceae</taxon>
        <taxon>Triparma</taxon>
    </lineage>
</organism>